<organism evidence="2 3">
    <name type="scientific">Paenibacillus lutrae</name>
    <dbReference type="NCBI Taxonomy" id="2078573"/>
    <lineage>
        <taxon>Bacteria</taxon>
        <taxon>Bacillati</taxon>
        <taxon>Bacillota</taxon>
        <taxon>Bacilli</taxon>
        <taxon>Bacillales</taxon>
        <taxon>Paenibacillaceae</taxon>
        <taxon>Paenibacillus</taxon>
    </lineage>
</organism>
<feature type="domain" description="Carrier" evidence="1">
    <location>
        <begin position="1"/>
        <end position="79"/>
    </location>
</feature>
<proteinExistence type="predicted"/>
<dbReference type="OrthoDB" id="9854698at2"/>
<dbReference type="RefSeq" id="WP_157333021.1">
    <property type="nucleotide sequence ID" value="NZ_RHLK01000002.1"/>
</dbReference>
<evidence type="ECO:0000313" key="3">
    <source>
        <dbReference type="Proteomes" id="UP000490800"/>
    </source>
</evidence>
<dbReference type="PROSITE" id="PS50075">
    <property type="entry name" value="CARRIER"/>
    <property type="match status" value="1"/>
</dbReference>
<dbReference type="InterPro" id="IPR009081">
    <property type="entry name" value="PP-bd_ACP"/>
</dbReference>
<evidence type="ECO:0000259" key="1">
    <source>
        <dbReference type="PROSITE" id="PS50075"/>
    </source>
</evidence>
<dbReference type="AlphaFoldDB" id="A0A7X3FFW0"/>
<dbReference type="SUPFAM" id="SSF47336">
    <property type="entry name" value="ACP-like"/>
    <property type="match status" value="1"/>
</dbReference>
<sequence length="83" mass="9511">MDESAVKETVIRSLEDVLEKKIPSIEECNLINEGLDSFKLLNLLVLLEEELNFEFEDHDLAPENFTTLAAFMNMLSKYNVDTS</sequence>
<dbReference type="Proteomes" id="UP000490800">
    <property type="component" value="Unassembled WGS sequence"/>
</dbReference>
<gene>
    <name evidence="2" type="ORF">EDM21_03645</name>
</gene>
<evidence type="ECO:0000313" key="2">
    <source>
        <dbReference type="EMBL" id="MVO98636.1"/>
    </source>
</evidence>
<protein>
    <recommendedName>
        <fullName evidence="1">Carrier domain-containing protein</fullName>
    </recommendedName>
</protein>
<name>A0A7X3FFW0_9BACL</name>
<comment type="caution">
    <text evidence="2">The sequence shown here is derived from an EMBL/GenBank/DDBJ whole genome shotgun (WGS) entry which is preliminary data.</text>
</comment>
<dbReference type="EMBL" id="RHLK01000002">
    <property type="protein sequence ID" value="MVO98636.1"/>
    <property type="molecule type" value="Genomic_DNA"/>
</dbReference>
<accession>A0A7X3FFW0</accession>
<reference evidence="2 3" key="1">
    <citation type="journal article" date="2019" name="Microorganisms">
        <title>Paenibacillus lutrae sp. nov., A Chitinolytic Species Isolated from A River Otter in Castril Natural Park, Granada, Spain.</title>
        <authorList>
            <person name="Rodriguez M."/>
            <person name="Reina J.C."/>
            <person name="Bejar V."/>
            <person name="Llamas I."/>
        </authorList>
    </citation>
    <scope>NUCLEOTIDE SEQUENCE [LARGE SCALE GENOMIC DNA]</scope>
    <source>
        <strain evidence="2 3">N10</strain>
    </source>
</reference>
<dbReference type="Pfam" id="PF00550">
    <property type="entry name" value="PP-binding"/>
    <property type="match status" value="1"/>
</dbReference>
<dbReference type="Gene3D" id="1.10.1200.10">
    <property type="entry name" value="ACP-like"/>
    <property type="match status" value="1"/>
</dbReference>
<keyword evidence="3" id="KW-1185">Reference proteome</keyword>
<dbReference type="InterPro" id="IPR036736">
    <property type="entry name" value="ACP-like_sf"/>
</dbReference>